<sequence length="211" mass="22362">MTETNPRALPLSLLFLALFYGGMVTIAGVLGAKQVSIGPLAVEAGIFPFLTLVGISSAVAQMHGKAMADRFVRFGFAPLVGAILLSLFVLTLPTDPDMYPPAKEAFPIILGQSWRMMAAGILAYGISVTLNIWIFDRLRGSAGGAGLRGFIAAALSQIVDTLIFISVSFYGERPILNLMVGQMIAKVVLSAVLVPLIIWAAVKLAKRVDAA</sequence>
<gene>
    <name evidence="2" type="ORF">WG900_15955</name>
</gene>
<dbReference type="Pfam" id="PF02592">
    <property type="entry name" value="Vut_1"/>
    <property type="match status" value="1"/>
</dbReference>
<dbReference type="RefSeq" id="WP_339968646.1">
    <property type="nucleotide sequence ID" value="NZ_JBBHJY010000009.1"/>
</dbReference>
<feature type="transmembrane region" description="Helical" evidence="1">
    <location>
        <begin position="41"/>
        <end position="59"/>
    </location>
</feature>
<comment type="similarity">
    <text evidence="1">Belongs to the vitamin uptake transporter (VUT/ECF) (TC 2.A.88) family. Q precursor transporter subfamily.</text>
</comment>
<keyword evidence="1" id="KW-0813">Transport</keyword>
<dbReference type="InterPro" id="IPR003744">
    <property type="entry name" value="YhhQ"/>
</dbReference>
<evidence type="ECO:0000256" key="1">
    <source>
        <dbReference type="HAMAP-Rule" id="MF_02088"/>
    </source>
</evidence>
<protein>
    <recommendedName>
        <fullName evidence="1">Probable queuosine precursor transporter</fullName>
        <shortName evidence="1">Q precursor transporter</shortName>
    </recommendedName>
</protein>
<organism evidence="2 3">
    <name type="scientific">Novosphingobium aquae</name>
    <dbReference type="NCBI Taxonomy" id="3133435"/>
    <lineage>
        <taxon>Bacteria</taxon>
        <taxon>Pseudomonadati</taxon>
        <taxon>Pseudomonadota</taxon>
        <taxon>Alphaproteobacteria</taxon>
        <taxon>Sphingomonadales</taxon>
        <taxon>Sphingomonadaceae</taxon>
        <taxon>Novosphingobium</taxon>
    </lineage>
</organism>
<dbReference type="PANTHER" id="PTHR34300:SF2">
    <property type="entry name" value="QUEUOSINE PRECURSOR TRANSPORTER-RELATED"/>
    <property type="match status" value="1"/>
</dbReference>
<feature type="transmembrane region" description="Helical" evidence="1">
    <location>
        <begin position="183"/>
        <end position="202"/>
    </location>
</feature>
<proteinExistence type="inferred from homology"/>
<keyword evidence="1" id="KW-1133">Transmembrane helix</keyword>
<dbReference type="NCBIfam" id="TIGR00697">
    <property type="entry name" value="queuosine precursor transporter"/>
    <property type="match status" value="1"/>
</dbReference>
<keyword evidence="3" id="KW-1185">Reference proteome</keyword>
<dbReference type="PANTHER" id="PTHR34300">
    <property type="entry name" value="QUEUOSINE PRECURSOR TRANSPORTER-RELATED"/>
    <property type="match status" value="1"/>
</dbReference>
<comment type="subcellular location">
    <subcellularLocation>
        <location evidence="1">Cell inner membrane</location>
        <topology evidence="1">Multi-pass membrane protein</topology>
    </subcellularLocation>
</comment>
<evidence type="ECO:0000313" key="3">
    <source>
        <dbReference type="Proteomes" id="UP001379235"/>
    </source>
</evidence>
<dbReference type="HAMAP" id="MF_02088">
    <property type="entry name" value="Q_prec_transport"/>
    <property type="match status" value="1"/>
</dbReference>
<feature type="transmembrane region" description="Helical" evidence="1">
    <location>
        <begin position="71"/>
        <end position="94"/>
    </location>
</feature>
<comment type="function">
    <text evidence="1">Involved in the import of queuosine (Q) precursors, required for Q precursor salvage.</text>
</comment>
<dbReference type="EMBL" id="JBBHJY010000009">
    <property type="protein sequence ID" value="MEJ6011413.1"/>
    <property type="molecule type" value="Genomic_DNA"/>
</dbReference>
<comment type="caution">
    <text evidence="2">The sequence shown here is derived from an EMBL/GenBank/DDBJ whole genome shotgun (WGS) entry which is preliminary data.</text>
</comment>
<keyword evidence="1" id="KW-0997">Cell inner membrane</keyword>
<dbReference type="Proteomes" id="UP001379235">
    <property type="component" value="Unassembled WGS sequence"/>
</dbReference>
<keyword evidence="1" id="KW-0472">Membrane</keyword>
<evidence type="ECO:0000313" key="2">
    <source>
        <dbReference type="EMBL" id="MEJ6011413.1"/>
    </source>
</evidence>
<name>A0ABU8SBS7_9SPHN</name>
<keyword evidence="1" id="KW-0812">Transmembrane</keyword>
<reference evidence="2 3" key="1">
    <citation type="submission" date="2024-03" db="EMBL/GenBank/DDBJ databases">
        <authorList>
            <person name="Jo J.-H."/>
        </authorList>
    </citation>
    <scope>NUCLEOTIDE SEQUENCE [LARGE SCALE GENOMIC DNA]</scope>
    <source>
        <strain evidence="2 3">AS3R-12</strain>
    </source>
</reference>
<accession>A0ABU8SBS7</accession>
<keyword evidence="1" id="KW-1003">Cell membrane</keyword>
<feature type="transmembrane region" description="Helical" evidence="1">
    <location>
        <begin position="114"/>
        <end position="135"/>
    </location>
</feature>
<feature type="transmembrane region" description="Helical" evidence="1">
    <location>
        <begin position="147"/>
        <end position="171"/>
    </location>
</feature>